<reference evidence="1 2" key="1">
    <citation type="submission" date="2019-12" db="EMBL/GenBank/DDBJ databases">
        <title>Novel species isolated from a subtropical stream in China.</title>
        <authorList>
            <person name="Lu H."/>
        </authorList>
    </citation>
    <scope>NUCLEOTIDE SEQUENCE [LARGE SCALE GENOMIC DNA]</scope>
    <source>
        <strain evidence="1 2">CY13W</strain>
    </source>
</reference>
<dbReference type="EMBL" id="WWCM01000043">
    <property type="protein sequence ID" value="MYM42194.1"/>
    <property type="molecule type" value="Genomic_DNA"/>
</dbReference>
<comment type="caution">
    <text evidence="1">The sequence shown here is derived from an EMBL/GenBank/DDBJ whole genome shotgun (WGS) entry which is preliminary data.</text>
</comment>
<evidence type="ECO:0000313" key="1">
    <source>
        <dbReference type="EMBL" id="MYM42194.1"/>
    </source>
</evidence>
<name>A0ABW9VSY7_9BURK</name>
<gene>
    <name evidence="1" type="ORF">GTP27_23135</name>
</gene>
<dbReference type="Proteomes" id="UP000478090">
    <property type="component" value="Unassembled WGS sequence"/>
</dbReference>
<accession>A0ABW9VSY7</accession>
<proteinExistence type="predicted"/>
<protein>
    <submittedName>
        <fullName evidence="1">Uncharacterized protein</fullName>
    </submittedName>
</protein>
<evidence type="ECO:0000313" key="2">
    <source>
        <dbReference type="Proteomes" id="UP000478090"/>
    </source>
</evidence>
<keyword evidence="2" id="KW-1185">Reference proteome</keyword>
<dbReference type="RefSeq" id="WP_161041438.1">
    <property type="nucleotide sequence ID" value="NZ_WWCM01000043.1"/>
</dbReference>
<organism evidence="1 2">
    <name type="scientific">Duganella qianjiadongensis</name>
    <dbReference type="NCBI Taxonomy" id="2692176"/>
    <lineage>
        <taxon>Bacteria</taxon>
        <taxon>Pseudomonadati</taxon>
        <taxon>Pseudomonadota</taxon>
        <taxon>Betaproteobacteria</taxon>
        <taxon>Burkholderiales</taxon>
        <taxon>Oxalobacteraceae</taxon>
        <taxon>Telluria group</taxon>
        <taxon>Duganella</taxon>
    </lineage>
</organism>
<sequence length="100" mass="11182">MASQNILATRDSHYGAINLRRLWCGKDKAMSIKNDSLDAAVSEAEKTADRSSVVDLLEIRKKRLKAALAAAHGLWKGRNDIPADGVEYQRMLRGDWDIDK</sequence>